<dbReference type="AlphaFoldDB" id="A0A4S2KF40"/>
<evidence type="ECO:0000313" key="2">
    <source>
        <dbReference type="Proteomes" id="UP000310200"/>
    </source>
</evidence>
<sequence length="103" mass="11624">SNTPEELKSAPRRFTLIDERDRRYPRVTGHGGAMSRLDADSERSARYQGAQNGVVATSLRSTLQRWLYVVDPPVRWAKPPERPSRIFADEDATRRTVADARGG</sequence>
<comment type="caution">
    <text evidence="1">The sequence shown here is derived from an EMBL/GenBank/DDBJ whole genome shotgun (WGS) entry which is preliminary data.</text>
</comment>
<dbReference type="Proteomes" id="UP000310200">
    <property type="component" value="Unassembled WGS sequence"/>
</dbReference>
<proteinExistence type="predicted"/>
<evidence type="ECO:0000313" key="1">
    <source>
        <dbReference type="EMBL" id="TGZ46419.1"/>
    </source>
</evidence>
<keyword evidence="2" id="KW-1185">Reference proteome</keyword>
<dbReference type="EMBL" id="QBLH01002884">
    <property type="protein sequence ID" value="TGZ46419.1"/>
    <property type="molecule type" value="Genomic_DNA"/>
</dbReference>
<protein>
    <submittedName>
        <fullName evidence="1">Uncharacterized protein</fullName>
    </submittedName>
</protein>
<accession>A0A4S2KF40</accession>
<feature type="non-terminal residue" evidence="1">
    <location>
        <position position="1"/>
    </location>
</feature>
<organism evidence="1 2">
    <name type="scientific">Temnothorax longispinosus</name>
    <dbReference type="NCBI Taxonomy" id="300112"/>
    <lineage>
        <taxon>Eukaryota</taxon>
        <taxon>Metazoa</taxon>
        <taxon>Ecdysozoa</taxon>
        <taxon>Arthropoda</taxon>
        <taxon>Hexapoda</taxon>
        <taxon>Insecta</taxon>
        <taxon>Pterygota</taxon>
        <taxon>Neoptera</taxon>
        <taxon>Endopterygota</taxon>
        <taxon>Hymenoptera</taxon>
        <taxon>Apocrita</taxon>
        <taxon>Aculeata</taxon>
        <taxon>Formicoidea</taxon>
        <taxon>Formicidae</taxon>
        <taxon>Myrmicinae</taxon>
        <taxon>Temnothorax</taxon>
    </lineage>
</organism>
<name>A0A4S2KF40_9HYME</name>
<reference evidence="1 2" key="1">
    <citation type="journal article" date="2019" name="Philos. Trans. R. Soc. Lond., B, Biol. Sci.">
        <title>Ant behaviour and brain gene expression of defending hosts depend on the ecological success of the intruding social parasite.</title>
        <authorList>
            <person name="Kaur R."/>
            <person name="Stoldt M."/>
            <person name="Jongepier E."/>
            <person name="Feldmeyer B."/>
            <person name="Menzel F."/>
            <person name="Bornberg-Bauer E."/>
            <person name="Foitzik S."/>
        </authorList>
    </citation>
    <scope>NUCLEOTIDE SEQUENCE [LARGE SCALE GENOMIC DNA]</scope>
    <source>
        <tissue evidence="1">Whole body</tissue>
    </source>
</reference>
<gene>
    <name evidence="1" type="ORF">DBV15_04493</name>
</gene>